<dbReference type="AlphaFoldDB" id="A0AAN6VR61"/>
<feature type="region of interest" description="Disordered" evidence="1">
    <location>
        <begin position="63"/>
        <end position="91"/>
    </location>
</feature>
<feature type="region of interest" description="Disordered" evidence="1">
    <location>
        <begin position="312"/>
        <end position="346"/>
    </location>
</feature>
<evidence type="ECO:0000313" key="2">
    <source>
        <dbReference type="EMBL" id="KAK4156268.1"/>
    </source>
</evidence>
<feature type="region of interest" description="Disordered" evidence="1">
    <location>
        <begin position="124"/>
        <end position="282"/>
    </location>
</feature>
<feature type="compositionally biased region" description="Low complexity" evidence="1">
    <location>
        <begin position="211"/>
        <end position="220"/>
    </location>
</feature>
<proteinExistence type="predicted"/>
<evidence type="ECO:0000313" key="3">
    <source>
        <dbReference type="Proteomes" id="UP001302745"/>
    </source>
</evidence>
<feature type="compositionally biased region" description="Polar residues" evidence="1">
    <location>
        <begin position="7"/>
        <end position="16"/>
    </location>
</feature>
<organism evidence="2 3">
    <name type="scientific">Chaetomidium leptoderma</name>
    <dbReference type="NCBI Taxonomy" id="669021"/>
    <lineage>
        <taxon>Eukaryota</taxon>
        <taxon>Fungi</taxon>
        <taxon>Dikarya</taxon>
        <taxon>Ascomycota</taxon>
        <taxon>Pezizomycotina</taxon>
        <taxon>Sordariomycetes</taxon>
        <taxon>Sordariomycetidae</taxon>
        <taxon>Sordariales</taxon>
        <taxon>Chaetomiaceae</taxon>
        <taxon>Chaetomidium</taxon>
    </lineage>
</organism>
<feature type="region of interest" description="Disordered" evidence="1">
    <location>
        <begin position="1"/>
        <end position="32"/>
    </location>
</feature>
<evidence type="ECO:0000256" key="1">
    <source>
        <dbReference type="SAM" id="MobiDB-lite"/>
    </source>
</evidence>
<sequence>MPVTAAGLSSSSTMPLTTAAGRPAAGSRGDDSLHAVYGDEVMAKVEKMLAASNALKAEREAAAAAKMASTKAEGEDVAGSSSSLGGGSRFARWRGDKGLLKKLSTSLFPKSKPTPVTRTIRHITGVVEPPPPPPPLLADQGEQVPTLRLRRNESGNLGREKARRVLGDVPPGFHTPPPAAAEEEEEEDPFAARADQSRRPATGFEARLRASSSFSSSPSSSTPPPPPPPHHRAFVEGSSSSPTTMAGAAPAARHTGGCRESRSLSHLGTAVHSRGLDNGRLAPSTDTFVFGRGGSSTAATAVRTPAFSVAAGGGGGAGGGAWDGTSLSSPPPLRKRHPTPAKGDLETLGREFCERFPRL</sequence>
<dbReference type="EMBL" id="MU856871">
    <property type="protein sequence ID" value="KAK4156268.1"/>
    <property type="molecule type" value="Genomic_DNA"/>
</dbReference>
<name>A0AAN6VR61_9PEZI</name>
<feature type="compositionally biased region" description="Gly residues" evidence="1">
    <location>
        <begin position="312"/>
        <end position="322"/>
    </location>
</feature>
<gene>
    <name evidence="2" type="ORF">C8A00DRAFT_30863</name>
</gene>
<keyword evidence="3" id="KW-1185">Reference proteome</keyword>
<comment type="caution">
    <text evidence="2">The sequence shown here is derived from an EMBL/GenBank/DDBJ whole genome shotgun (WGS) entry which is preliminary data.</text>
</comment>
<dbReference type="Proteomes" id="UP001302745">
    <property type="component" value="Unassembled WGS sequence"/>
</dbReference>
<accession>A0AAN6VR61</accession>
<reference evidence="2" key="2">
    <citation type="submission" date="2023-05" db="EMBL/GenBank/DDBJ databases">
        <authorList>
            <consortium name="Lawrence Berkeley National Laboratory"/>
            <person name="Steindorff A."/>
            <person name="Hensen N."/>
            <person name="Bonometti L."/>
            <person name="Westerberg I."/>
            <person name="Brannstrom I.O."/>
            <person name="Guillou S."/>
            <person name="Cros-Aarteil S."/>
            <person name="Calhoun S."/>
            <person name="Haridas S."/>
            <person name="Kuo A."/>
            <person name="Mondo S."/>
            <person name="Pangilinan J."/>
            <person name="Riley R."/>
            <person name="Labutti K."/>
            <person name="Andreopoulos B."/>
            <person name="Lipzen A."/>
            <person name="Chen C."/>
            <person name="Yanf M."/>
            <person name="Daum C."/>
            <person name="Ng V."/>
            <person name="Clum A."/>
            <person name="Ohm R."/>
            <person name="Martin F."/>
            <person name="Silar P."/>
            <person name="Natvig D."/>
            <person name="Lalanne C."/>
            <person name="Gautier V."/>
            <person name="Ament-Velasquez S.L."/>
            <person name="Kruys A."/>
            <person name="Hutchinson M.I."/>
            <person name="Powell A.J."/>
            <person name="Barry K."/>
            <person name="Miller A.N."/>
            <person name="Grigoriev I.V."/>
            <person name="Debuchy R."/>
            <person name="Gladieux P."/>
            <person name="Thoren M.H."/>
            <person name="Johannesson H."/>
        </authorList>
    </citation>
    <scope>NUCLEOTIDE SEQUENCE</scope>
    <source>
        <strain evidence="2">CBS 538.74</strain>
    </source>
</reference>
<protein>
    <submittedName>
        <fullName evidence="2">Uncharacterized protein</fullName>
    </submittedName>
</protein>
<feature type="compositionally biased region" description="Basic and acidic residues" evidence="1">
    <location>
        <begin position="150"/>
        <end position="166"/>
    </location>
</feature>
<reference evidence="2" key="1">
    <citation type="journal article" date="2023" name="Mol. Phylogenet. Evol.">
        <title>Genome-scale phylogeny and comparative genomics of the fungal order Sordariales.</title>
        <authorList>
            <person name="Hensen N."/>
            <person name="Bonometti L."/>
            <person name="Westerberg I."/>
            <person name="Brannstrom I.O."/>
            <person name="Guillou S."/>
            <person name="Cros-Aarteil S."/>
            <person name="Calhoun S."/>
            <person name="Haridas S."/>
            <person name="Kuo A."/>
            <person name="Mondo S."/>
            <person name="Pangilinan J."/>
            <person name="Riley R."/>
            <person name="LaButti K."/>
            <person name="Andreopoulos B."/>
            <person name="Lipzen A."/>
            <person name="Chen C."/>
            <person name="Yan M."/>
            <person name="Daum C."/>
            <person name="Ng V."/>
            <person name="Clum A."/>
            <person name="Steindorff A."/>
            <person name="Ohm R.A."/>
            <person name="Martin F."/>
            <person name="Silar P."/>
            <person name="Natvig D.O."/>
            <person name="Lalanne C."/>
            <person name="Gautier V."/>
            <person name="Ament-Velasquez S.L."/>
            <person name="Kruys A."/>
            <person name="Hutchinson M.I."/>
            <person name="Powell A.J."/>
            <person name="Barry K."/>
            <person name="Miller A.N."/>
            <person name="Grigoriev I.V."/>
            <person name="Debuchy R."/>
            <person name="Gladieux P."/>
            <person name="Hiltunen Thoren M."/>
            <person name="Johannesson H."/>
        </authorList>
    </citation>
    <scope>NUCLEOTIDE SEQUENCE</scope>
    <source>
        <strain evidence="2">CBS 538.74</strain>
    </source>
</reference>